<dbReference type="Proteomes" id="UP001610444">
    <property type="component" value="Unassembled WGS sequence"/>
</dbReference>
<dbReference type="RefSeq" id="XP_070901871.1">
    <property type="nucleotide sequence ID" value="XM_071040596.1"/>
</dbReference>
<comment type="caution">
    <text evidence="3">The sequence shown here is derived from an EMBL/GenBank/DDBJ whole genome shotgun (WGS) entry which is preliminary data.</text>
</comment>
<gene>
    <name evidence="3" type="ORF">BJX68DRAFT_23989</name>
</gene>
<dbReference type="CDD" id="cd24145">
    <property type="entry name" value="Mgr3-like"/>
    <property type="match status" value="1"/>
</dbReference>
<feature type="region of interest" description="Disordered" evidence="1">
    <location>
        <begin position="218"/>
        <end position="244"/>
    </location>
</feature>
<evidence type="ECO:0008006" key="5">
    <source>
        <dbReference type="Google" id="ProtNLM"/>
    </source>
</evidence>
<dbReference type="InterPro" id="IPR019734">
    <property type="entry name" value="TPR_rpt"/>
</dbReference>
<dbReference type="PANTHER" id="PTHR28142:SF1">
    <property type="entry name" value="MITOCHONDRIAL INNER MEMBRANE I-AAA PROTEASE SUPERCOMPLEX SUBUNIT MGR3-RELATED"/>
    <property type="match status" value="1"/>
</dbReference>
<keyword evidence="2" id="KW-1133">Transmembrane helix</keyword>
<accession>A0ABR4KSF0</accession>
<dbReference type="InterPro" id="IPR011990">
    <property type="entry name" value="TPR-like_helical_dom_sf"/>
</dbReference>
<protein>
    <recommendedName>
        <fullName evidence="5">TPR domain protein</fullName>
    </recommendedName>
</protein>
<dbReference type="EMBL" id="JBFXLR010000010">
    <property type="protein sequence ID" value="KAL2855215.1"/>
    <property type="molecule type" value="Genomic_DNA"/>
</dbReference>
<evidence type="ECO:0000313" key="4">
    <source>
        <dbReference type="Proteomes" id="UP001610444"/>
    </source>
</evidence>
<keyword evidence="4" id="KW-1185">Reference proteome</keyword>
<feature type="transmembrane region" description="Helical" evidence="2">
    <location>
        <begin position="96"/>
        <end position="119"/>
    </location>
</feature>
<dbReference type="Pfam" id="PF13176">
    <property type="entry name" value="TPR_7"/>
    <property type="match status" value="1"/>
</dbReference>
<evidence type="ECO:0000256" key="1">
    <source>
        <dbReference type="SAM" id="MobiDB-lite"/>
    </source>
</evidence>
<sequence>MLFNAVAARRSSNALMRAPRIPRTPVLPSRSIAFSTQPPPLQQITRTKVPTPYNLRISSALPLHHASTTLQVRSLSYIQRTRLGLKQASKGIWRKYPFVLPFAIICVIGSFCAFFYVAYVEVKHHMPQYAKYPPAVAKHLRTAVWYTEVDLNPPLALKAYKEAMHAAAEAKMHPYSDEVLGIKLQTSRMLEKAGLIEGAVKVLEQTRTETLAWIEKSKERARQNKEAKEKRKIEHGETPPGQKLEIDDPEVLQRWKKIQEFEAYEEKQRAKCIKKVVGMSLKLGELYESDHMQNPEKSEAAYESAVEIAMKELQSRESQGLPVAGKADGEDDHEIEYLTRQEVAVALTQLADSYVGNDKRIDLAIPVIVRALELLRVEEGSRPSCKQALLMSNTGGIWGKRAGMPFQTKDPEASRKQAYEAAKQWSVNALELSEKVSPLIRDEACDAACMLAMFNLGEIAEQCGSPKEAEKWYRDALALSKKIGDQGESTHELIAALNEGMERVSKKGAK</sequence>
<keyword evidence="2" id="KW-0472">Membrane</keyword>
<reference evidence="3 4" key="1">
    <citation type="submission" date="2024-07" db="EMBL/GenBank/DDBJ databases">
        <title>Section-level genome sequencing and comparative genomics of Aspergillus sections Usti and Cavernicolus.</title>
        <authorList>
            <consortium name="Lawrence Berkeley National Laboratory"/>
            <person name="Nybo J.L."/>
            <person name="Vesth T.C."/>
            <person name="Theobald S."/>
            <person name="Frisvad J.C."/>
            <person name="Larsen T.O."/>
            <person name="Kjaerboelling I."/>
            <person name="Rothschild-Mancinelli K."/>
            <person name="Lyhne E.K."/>
            <person name="Kogle M.E."/>
            <person name="Barry K."/>
            <person name="Clum A."/>
            <person name="Na H."/>
            <person name="Ledsgaard L."/>
            <person name="Lin J."/>
            <person name="Lipzen A."/>
            <person name="Kuo A."/>
            <person name="Riley R."/>
            <person name="Mondo S."/>
            <person name="LaButti K."/>
            <person name="Haridas S."/>
            <person name="Pangalinan J."/>
            <person name="Salamov A.A."/>
            <person name="Simmons B.A."/>
            <person name="Magnuson J.K."/>
            <person name="Chen J."/>
            <person name="Drula E."/>
            <person name="Henrissat B."/>
            <person name="Wiebenga A."/>
            <person name="Lubbers R.J."/>
            <person name="Gomes A.C."/>
            <person name="Macurrencykelacurrency M.R."/>
            <person name="Stajich J."/>
            <person name="Grigoriev I.V."/>
            <person name="Mortensen U.H."/>
            <person name="De vries R.P."/>
            <person name="Baker S.E."/>
            <person name="Andersen M.R."/>
        </authorList>
    </citation>
    <scope>NUCLEOTIDE SEQUENCE [LARGE SCALE GENOMIC DNA]</scope>
    <source>
        <strain evidence="3 4">CBS 756.74</strain>
    </source>
</reference>
<dbReference type="GeneID" id="98155760"/>
<dbReference type="Gene3D" id="1.25.40.10">
    <property type="entry name" value="Tetratricopeptide repeat domain"/>
    <property type="match status" value="1"/>
</dbReference>
<name>A0ABR4KSF0_9EURO</name>
<proteinExistence type="predicted"/>
<dbReference type="PANTHER" id="PTHR28142">
    <property type="entry name" value="MITOCHONDRIAL INNER MEMBRANE I-AAA PROTEASE SUPERCOMPLEX SUBUNIT MGR3-RELATED"/>
    <property type="match status" value="1"/>
</dbReference>
<dbReference type="InterPro" id="IPR040201">
    <property type="entry name" value="Mrg3-like"/>
</dbReference>
<evidence type="ECO:0000256" key="2">
    <source>
        <dbReference type="SAM" id="Phobius"/>
    </source>
</evidence>
<keyword evidence="2" id="KW-0812">Transmembrane</keyword>
<feature type="compositionally biased region" description="Basic and acidic residues" evidence="1">
    <location>
        <begin position="218"/>
        <end position="237"/>
    </location>
</feature>
<evidence type="ECO:0000313" key="3">
    <source>
        <dbReference type="EMBL" id="KAL2855215.1"/>
    </source>
</evidence>
<organism evidence="3 4">
    <name type="scientific">Aspergillus pseudodeflectus</name>
    <dbReference type="NCBI Taxonomy" id="176178"/>
    <lineage>
        <taxon>Eukaryota</taxon>
        <taxon>Fungi</taxon>
        <taxon>Dikarya</taxon>
        <taxon>Ascomycota</taxon>
        <taxon>Pezizomycotina</taxon>
        <taxon>Eurotiomycetes</taxon>
        <taxon>Eurotiomycetidae</taxon>
        <taxon>Eurotiales</taxon>
        <taxon>Aspergillaceae</taxon>
        <taxon>Aspergillus</taxon>
        <taxon>Aspergillus subgen. Nidulantes</taxon>
    </lineage>
</organism>